<dbReference type="InterPro" id="IPR001031">
    <property type="entry name" value="Thioesterase"/>
</dbReference>
<comment type="similarity">
    <text evidence="1">Belongs to the thioesterase family.</text>
</comment>
<dbReference type="Gene3D" id="3.40.50.1820">
    <property type="entry name" value="alpha/beta hydrolase"/>
    <property type="match status" value="1"/>
</dbReference>
<sequence length="262" mass="27806">MSSSIPASTTCGGWMRRYRHVPAPRLRLMCFAHAGGSAAAFRAWAGLLPHDVELLAVQYPGRQDRIGEPCMDSMEPMAVAIAGALLPFLDRPVAFFGHSLGAAVAYEVALRLEQAHGTGLAHLFVSGCSAPSRPRPSKELHLLDDDGLLEALGALGGMDREVLADHDLRSLVLPALRADVRIAETYRATPGSRTGAPVTAYHGDTDASVGETDVLAWSEHTAADFAAIPFAGGHFYLNDRAPELVADVVARLDHVGRPGQAA</sequence>
<keyword evidence="2" id="KW-0732">Signal</keyword>
<dbReference type="PANTHER" id="PTHR11487">
    <property type="entry name" value="THIOESTERASE"/>
    <property type="match status" value="1"/>
</dbReference>
<dbReference type="EMBL" id="CP023692">
    <property type="protein sequence ID" value="QEV48490.1"/>
    <property type="molecule type" value="Genomic_DNA"/>
</dbReference>
<dbReference type="InterPro" id="IPR012223">
    <property type="entry name" value="TEII"/>
</dbReference>
<evidence type="ECO:0000313" key="4">
    <source>
        <dbReference type="EMBL" id="QEV48490.1"/>
    </source>
</evidence>
<accession>A0A5J6JCA6</accession>
<organism evidence="4 5">
    <name type="scientific">Streptomyces vinaceus</name>
    <dbReference type="NCBI Taxonomy" id="1960"/>
    <lineage>
        <taxon>Bacteria</taxon>
        <taxon>Bacillati</taxon>
        <taxon>Actinomycetota</taxon>
        <taxon>Actinomycetes</taxon>
        <taxon>Kitasatosporales</taxon>
        <taxon>Streptomycetaceae</taxon>
        <taxon>Streptomyces</taxon>
    </lineage>
</organism>
<dbReference type="SUPFAM" id="SSF53474">
    <property type="entry name" value="alpha/beta-Hydrolases"/>
    <property type="match status" value="1"/>
</dbReference>
<protein>
    <submittedName>
        <fullName evidence="4">Thioesterase</fullName>
    </submittedName>
</protein>
<gene>
    <name evidence="4" type="ORF">CP980_28460</name>
</gene>
<evidence type="ECO:0000256" key="1">
    <source>
        <dbReference type="ARBA" id="ARBA00007169"/>
    </source>
</evidence>
<dbReference type="Proteomes" id="UP000325563">
    <property type="component" value="Chromosome"/>
</dbReference>
<keyword evidence="5" id="KW-1185">Reference proteome</keyword>
<feature type="signal peptide" evidence="2">
    <location>
        <begin position="1"/>
        <end position="34"/>
    </location>
</feature>
<dbReference type="Pfam" id="PF00975">
    <property type="entry name" value="Thioesterase"/>
    <property type="match status" value="1"/>
</dbReference>
<feature type="chain" id="PRO_5039356392" evidence="2">
    <location>
        <begin position="35"/>
        <end position="262"/>
    </location>
</feature>
<reference evidence="4 5" key="1">
    <citation type="submission" date="2017-09" db="EMBL/GenBank/DDBJ databases">
        <authorList>
            <person name="Lee N."/>
            <person name="Cho B.-K."/>
        </authorList>
    </citation>
    <scope>NUCLEOTIDE SEQUENCE [LARGE SCALE GENOMIC DNA]</scope>
    <source>
        <strain evidence="4 5">ATCC 27476</strain>
    </source>
</reference>
<feature type="domain" description="Thioesterase" evidence="3">
    <location>
        <begin position="27"/>
        <end position="248"/>
    </location>
</feature>
<dbReference type="GO" id="GO:0008610">
    <property type="term" value="P:lipid biosynthetic process"/>
    <property type="evidence" value="ECO:0007669"/>
    <property type="project" value="TreeGrafter"/>
</dbReference>
<dbReference type="InterPro" id="IPR029058">
    <property type="entry name" value="AB_hydrolase_fold"/>
</dbReference>
<evidence type="ECO:0000256" key="2">
    <source>
        <dbReference type="SAM" id="SignalP"/>
    </source>
</evidence>
<name>A0A5J6JCA6_STRVI</name>
<dbReference type="KEGG" id="svn:CP980_28460"/>
<dbReference type="PANTHER" id="PTHR11487:SF0">
    <property type="entry name" value="S-ACYL FATTY ACID SYNTHASE THIOESTERASE, MEDIUM CHAIN"/>
    <property type="match status" value="1"/>
</dbReference>
<proteinExistence type="inferred from homology"/>
<evidence type="ECO:0000259" key="3">
    <source>
        <dbReference type="Pfam" id="PF00975"/>
    </source>
</evidence>
<dbReference type="AlphaFoldDB" id="A0A5J6JCA6"/>
<evidence type="ECO:0000313" key="5">
    <source>
        <dbReference type="Proteomes" id="UP000325563"/>
    </source>
</evidence>